<dbReference type="Pfam" id="PF13193">
    <property type="entry name" value="AMP-binding_C"/>
    <property type="match status" value="1"/>
</dbReference>
<reference evidence="5" key="2">
    <citation type="submission" date="2021-02" db="EMBL/GenBank/DDBJ databases">
        <title>Aspergillus puulaauensis MK2 genome sequence.</title>
        <authorList>
            <person name="Futagami T."/>
            <person name="Mori K."/>
            <person name="Kadooka C."/>
            <person name="Tanaka T."/>
        </authorList>
    </citation>
    <scope>NUCLEOTIDE SEQUENCE</scope>
    <source>
        <strain evidence="5">MK2</strain>
    </source>
</reference>
<feature type="domain" description="AMP-dependent synthetase/ligase" evidence="3">
    <location>
        <begin position="22"/>
        <end position="246"/>
    </location>
</feature>
<proteinExistence type="inferred from homology"/>
<dbReference type="GeneID" id="64969505"/>
<dbReference type="PROSITE" id="PS00455">
    <property type="entry name" value="AMP_BINDING"/>
    <property type="match status" value="1"/>
</dbReference>
<dbReference type="AlphaFoldDB" id="A0A7R7XDW7"/>
<dbReference type="EMBL" id="AP024443">
    <property type="protein sequence ID" value="BCS19500.1"/>
    <property type="molecule type" value="Genomic_DNA"/>
</dbReference>
<dbReference type="OrthoDB" id="6509636at2759"/>
<sequence length="572" mass="63711">MTVKSTYPAIDIPEVDLWTFFFERKDRAYPDTKVLWQDDDTRRTYTYAQTKDAAIAFGRGLQAHFGWKSGDVMALFTANCIDTPVVTFGTLWAAGIVSPASPRYTAEELAHQLKDSSATAMVTQFPMLEIALQAAKVAGIPRDRIILIGDVRDPEARIRHFTDIFRELNPGVQERPLITPKKDPAYLMYSSGTTGSPKGALLSHYNIVSNVLQADAVEGRQLTHNGGDDGRGDRVLIFLPLFHIYGKEVYSGTYRKADTEVIGLACGVHAPLYSGFEAILMAAFDVPKFCANVQNFQITYAHIVPPVALALGKLDIVRKYDLSSLRMLNSSAAPLPAEMIKRTFSQIKVGLKQSYGLSEASPAAYIQTWEDWDRAAGSVGKLLPNMEAKYMTIPENDVISVEVPRGEAGEIYLRGPNIFMGYRGHQQPAVSPDGWFKTGDVGFQDIDGSLYITDRVKELIKYKGFQVAPAELERILIQHDAVGDVAVIGVNSSAEGTELPRAYAVRSRKTDQQVEEEKLSIRRWFDSRVAPHKRLRGGIRFVDEIPKNPTGKILRRQLRELAEKETQKHSKL</sequence>
<dbReference type="InterPro" id="IPR042099">
    <property type="entry name" value="ANL_N_sf"/>
</dbReference>
<evidence type="ECO:0008006" key="7">
    <source>
        <dbReference type="Google" id="ProtNLM"/>
    </source>
</evidence>
<keyword evidence="2" id="KW-0436">Ligase</keyword>
<evidence type="ECO:0000313" key="5">
    <source>
        <dbReference type="EMBL" id="BCS19500.1"/>
    </source>
</evidence>
<evidence type="ECO:0000313" key="6">
    <source>
        <dbReference type="Proteomes" id="UP000654913"/>
    </source>
</evidence>
<name>A0A7R7XDW7_9EURO</name>
<keyword evidence="6" id="KW-1185">Reference proteome</keyword>
<dbReference type="GO" id="GO:0016405">
    <property type="term" value="F:CoA-ligase activity"/>
    <property type="evidence" value="ECO:0007669"/>
    <property type="project" value="TreeGrafter"/>
</dbReference>
<dbReference type="RefSeq" id="XP_041551694.1">
    <property type="nucleotide sequence ID" value="XM_041698517.1"/>
</dbReference>
<dbReference type="Proteomes" id="UP000654913">
    <property type="component" value="Chromosome 1"/>
</dbReference>
<accession>A0A7R7XDW7</accession>
<dbReference type="InterPro" id="IPR000873">
    <property type="entry name" value="AMP-dep_synth/lig_dom"/>
</dbReference>
<evidence type="ECO:0000256" key="2">
    <source>
        <dbReference type="ARBA" id="ARBA00022598"/>
    </source>
</evidence>
<dbReference type="Pfam" id="PF00501">
    <property type="entry name" value="AMP-binding"/>
    <property type="match status" value="2"/>
</dbReference>
<dbReference type="InterPro" id="IPR025110">
    <property type="entry name" value="AMP-bd_C"/>
</dbReference>
<dbReference type="SUPFAM" id="SSF56801">
    <property type="entry name" value="Acetyl-CoA synthetase-like"/>
    <property type="match status" value="1"/>
</dbReference>
<dbReference type="PANTHER" id="PTHR24096:SF149">
    <property type="entry name" value="AMP-BINDING DOMAIN-CONTAINING PROTEIN-RELATED"/>
    <property type="match status" value="1"/>
</dbReference>
<evidence type="ECO:0000259" key="3">
    <source>
        <dbReference type="Pfam" id="PF00501"/>
    </source>
</evidence>
<evidence type="ECO:0000256" key="1">
    <source>
        <dbReference type="ARBA" id="ARBA00006432"/>
    </source>
</evidence>
<feature type="domain" description="AMP-dependent synthetase/ligase" evidence="3">
    <location>
        <begin position="263"/>
        <end position="422"/>
    </location>
</feature>
<dbReference type="Gene3D" id="3.30.300.30">
    <property type="match status" value="1"/>
</dbReference>
<protein>
    <recommendedName>
        <fullName evidence="7">Acetyl-CoA synthetase-like protein</fullName>
    </recommendedName>
</protein>
<reference evidence="5" key="1">
    <citation type="submission" date="2021-01" db="EMBL/GenBank/DDBJ databases">
        <authorList>
            <consortium name="Aspergillus puulaauensis MK2 genome sequencing consortium"/>
            <person name="Kazuki M."/>
            <person name="Futagami T."/>
        </authorList>
    </citation>
    <scope>NUCLEOTIDE SEQUENCE</scope>
    <source>
        <strain evidence="5">MK2</strain>
    </source>
</reference>
<dbReference type="InterPro" id="IPR045851">
    <property type="entry name" value="AMP-bd_C_sf"/>
</dbReference>
<comment type="similarity">
    <text evidence="1">Belongs to the ATP-dependent AMP-binding enzyme family.</text>
</comment>
<evidence type="ECO:0000259" key="4">
    <source>
        <dbReference type="Pfam" id="PF13193"/>
    </source>
</evidence>
<dbReference type="PANTHER" id="PTHR24096">
    <property type="entry name" value="LONG-CHAIN-FATTY-ACID--COA LIGASE"/>
    <property type="match status" value="1"/>
</dbReference>
<gene>
    <name evidence="5" type="ORF">APUU_12328A</name>
</gene>
<organism evidence="5 6">
    <name type="scientific">Aspergillus puulaauensis</name>
    <dbReference type="NCBI Taxonomy" id="1220207"/>
    <lineage>
        <taxon>Eukaryota</taxon>
        <taxon>Fungi</taxon>
        <taxon>Dikarya</taxon>
        <taxon>Ascomycota</taxon>
        <taxon>Pezizomycotina</taxon>
        <taxon>Eurotiomycetes</taxon>
        <taxon>Eurotiomycetidae</taxon>
        <taxon>Eurotiales</taxon>
        <taxon>Aspergillaceae</taxon>
        <taxon>Aspergillus</taxon>
    </lineage>
</organism>
<dbReference type="InterPro" id="IPR020845">
    <property type="entry name" value="AMP-binding_CS"/>
</dbReference>
<dbReference type="CDD" id="cd05911">
    <property type="entry name" value="Firefly_Luc_like"/>
    <property type="match status" value="1"/>
</dbReference>
<dbReference type="KEGG" id="apuu:APUU_12328A"/>
<dbReference type="Gene3D" id="3.40.50.12780">
    <property type="entry name" value="N-terminal domain of ligase-like"/>
    <property type="match status" value="1"/>
</dbReference>
<feature type="domain" description="AMP-binding enzyme C-terminal" evidence="4">
    <location>
        <begin position="471"/>
        <end position="552"/>
    </location>
</feature>